<dbReference type="GO" id="GO:0005886">
    <property type="term" value="C:plasma membrane"/>
    <property type="evidence" value="ECO:0007669"/>
    <property type="project" value="TreeGrafter"/>
</dbReference>
<proteinExistence type="predicted"/>
<gene>
    <name evidence="3" type="ordered locus">Acid_2924</name>
</gene>
<sequence>MSELIDNRAQRVRTLKGIIKRLHAGDAPDEVRNSLKELVCQTDYSEVMAMEQELIADGMPVEEIQGMCDLHSQVTREVLVQLAPAPVPPGHPVDTFRRENKALRESAARLQKAMNGVLETADDGDASARLLEWRQALNELQDVDKHYQRKEHLLSTCLERHGITGPSKVMWGKDDQIRELLKDTSVALRQSDTSVAELKVLAATTGAAAAGAVHEMIYKEEQILLPICLERFTADEWAEIWASSPRYGWCLVEPRQGYKPFTSEAAGRASVDGGVSLPTGALALEQLIAIFSTLPVDLTFVDANDRVAFFSEGPSRVFARSRTIVGRMVQNCHPPRSVDVVERILSDFREGRQNVAEFWLQFVGRFVHIRYFAVRSEDGRYLGTLEVTQDVGPIRALEGERRLLEYAEPSPVGAR</sequence>
<dbReference type="Pfam" id="PF01814">
    <property type="entry name" value="Hemerythrin"/>
    <property type="match status" value="1"/>
</dbReference>
<dbReference type="Gene3D" id="1.20.120.520">
    <property type="entry name" value="nmb1532 protein domain like"/>
    <property type="match status" value="1"/>
</dbReference>
<evidence type="ECO:0008006" key="4">
    <source>
        <dbReference type="Google" id="ProtNLM"/>
    </source>
</evidence>
<dbReference type="PANTHER" id="PTHR39966">
    <property type="entry name" value="BLL2471 PROTEIN-RELATED"/>
    <property type="match status" value="1"/>
</dbReference>
<organism evidence="3">
    <name type="scientific">Solibacter usitatus (strain Ellin6076)</name>
    <dbReference type="NCBI Taxonomy" id="234267"/>
    <lineage>
        <taxon>Bacteria</taxon>
        <taxon>Pseudomonadati</taxon>
        <taxon>Acidobacteriota</taxon>
        <taxon>Terriglobia</taxon>
        <taxon>Bryobacterales</taxon>
        <taxon>Solibacteraceae</taxon>
        <taxon>Candidatus Solibacter</taxon>
    </lineage>
</organism>
<dbReference type="InterPro" id="IPR035965">
    <property type="entry name" value="PAS-like_dom_sf"/>
</dbReference>
<dbReference type="AlphaFoldDB" id="Q023D6"/>
<dbReference type="InParanoid" id="Q023D6"/>
<feature type="domain" description="Hemerythrin-like" evidence="1">
    <location>
        <begin position="91"/>
        <end position="227"/>
    </location>
</feature>
<dbReference type="Gene3D" id="3.30.450.20">
    <property type="entry name" value="PAS domain"/>
    <property type="match status" value="1"/>
</dbReference>
<dbReference type="STRING" id="234267.Acid_2924"/>
<protein>
    <recommendedName>
        <fullName evidence="4">PAS/PAC sensor protein</fullName>
    </recommendedName>
</protein>
<dbReference type="SUPFAM" id="SSF55785">
    <property type="entry name" value="PYP-like sensor domain (PAS domain)"/>
    <property type="match status" value="1"/>
</dbReference>
<name>Q023D6_SOLUE</name>
<evidence type="ECO:0000313" key="3">
    <source>
        <dbReference type="EMBL" id="ABJ83910.1"/>
    </source>
</evidence>
<evidence type="ECO:0000259" key="2">
    <source>
        <dbReference type="Pfam" id="PF04282"/>
    </source>
</evidence>
<dbReference type="InterPro" id="IPR007380">
    <property type="entry name" value="DUF438"/>
</dbReference>
<dbReference type="InterPro" id="IPR012312">
    <property type="entry name" value="Hemerythrin-like"/>
</dbReference>
<dbReference type="eggNOG" id="COG2461">
    <property type="taxonomic scope" value="Bacteria"/>
</dbReference>
<dbReference type="Pfam" id="PF13596">
    <property type="entry name" value="PAS_10"/>
    <property type="match status" value="1"/>
</dbReference>
<dbReference type="KEGG" id="sus:Acid_2924"/>
<dbReference type="Pfam" id="PF04282">
    <property type="entry name" value="DUF438"/>
    <property type="match status" value="1"/>
</dbReference>
<evidence type="ECO:0000259" key="1">
    <source>
        <dbReference type="Pfam" id="PF01814"/>
    </source>
</evidence>
<reference evidence="3" key="1">
    <citation type="submission" date="2006-10" db="EMBL/GenBank/DDBJ databases">
        <title>Complete sequence of Solibacter usitatus Ellin6076.</title>
        <authorList>
            <consortium name="US DOE Joint Genome Institute"/>
            <person name="Copeland A."/>
            <person name="Lucas S."/>
            <person name="Lapidus A."/>
            <person name="Barry K."/>
            <person name="Detter J.C."/>
            <person name="Glavina del Rio T."/>
            <person name="Hammon N."/>
            <person name="Israni S."/>
            <person name="Dalin E."/>
            <person name="Tice H."/>
            <person name="Pitluck S."/>
            <person name="Thompson L.S."/>
            <person name="Brettin T."/>
            <person name="Bruce D."/>
            <person name="Han C."/>
            <person name="Tapia R."/>
            <person name="Gilna P."/>
            <person name="Schmutz J."/>
            <person name="Larimer F."/>
            <person name="Land M."/>
            <person name="Hauser L."/>
            <person name="Kyrpides N."/>
            <person name="Mikhailova N."/>
            <person name="Janssen P.H."/>
            <person name="Kuske C.R."/>
            <person name="Richardson P."/>
        </authorList>
    </citation>
    <scope>NUCLEOTIDE SEQUENCE</scope>
    <source>
        <strain evidence="3">Ellin6076</strain>
    </source>
</reference>
<dbReference type="HOGENOM" id="CLU_026706_1_0_0"/>
<dbReference type="OrthoDB" id="9769774at2"/>
<dbReference type="EMBL" id="CP000473">
    <property type="protein sequence ID" value="ABJ83910.1"/>
    <property type="molecule type" value="Genomic_DNA"/>
</dbReference>
<accession>Q023D6</accession>
<dbReference type="PANTHER" id="PTHR39966:SF3">
    <property type="entry name" value="DUF438 DOMAIN-CONTAINING PROTEIN"/>
    <property type="match status" value="1"/>
</dbReference>
<feature type="domain" description="DUF438" evidence="2">
    <location>
        <begin position="15"/>
        <end position="78"/>
    </location>
</feature>